<name>A0A7Y4D7F2_VIBSP</name>
<dbReference type="AlphaFoldDB" id="A0A7Y4D7F2"/>
<dbReference type="Pfam" id="PF06568">
    <property type="entry name" value="YjiS-like"/>
    <property type="match status" value="1"/>
</dbReference>
<evidence type="ECO:0000313" key="3">
    <source>
        <dbReference type="Proteomes" id="UP000519158"/>
    </source>
</evidence>
<evidence type="ECO:0000313" key="2">
    <source>
        <dbReference type="EMBL" id="NOJ13453.1"/>
    </source>
</evidence>
<protein>
    <submittedName>
        <fullName evidence="2">DUF1127 domain-containing protein</fullName>
    </submittedName>
</protein>
<comment type="caution">
    <text evidence="2">The sequence shown here is derived from an EMBL/GenBank/DDBJ whole genome shotgun (WGS) entry which is preliminary data.</text>
</comment>
<proteinExistence type="predicted"/>
<reference evidence="2 3" key="1">
    <citation type="submission" date="2019-09" db="EMBL/GenBank/DDBJ databases">
        <title>Draft genome sequencing and comparative genomics of hatchery-associated Vibrios.</title>
        <authorList>
            <person name="Kehlet-Delgado H."/>
            <person name="Mueller R.S."/>
        </authorList>
    </citation>
    <scope>NUCLEOTIDE SEQUENCE [LARGE SCALE GENOMIC DNA]</scope>
    <source>
        <strain evidence="2 3">99-70-13A3</strain>
    </source>
</reference>
<feature type="domain" description="YjiS-like" evidence="1">
    <location>
        <begin position="26"/>
        <end position="58"/>
    </location>
</feature>
<accession>A0A7Y4D7F2</accession>
<sequence>MNTITATENTNHSFLSSLSVKKFYSNFERYLQNRRTRKQLSELPEYLLIDIGITQDQVDQELKKSFGSESGQRSFYSRWILFNAVFTQHSFYST</sequence>
<organism evidence="2 3">
    <name type="scientific">Vibrio splendidus</name>
    <dbReference type="NCBI Taxonomy" id="29497"/>
    <lineage>
        <taxon>Bacteria</taxon>
        <taxon>Pseudomonadati</taxon>
        <taxon>Pseudomonadota</taxon>
        <taxon>Gammaproteobacteria</taxon>
        <taxon>Vibrionales</taxon>
        <taxon>Vibrionaceae</taxon>
        <taxon>Vibrio</taxon>
    </lineage>
</organism>
<dbReference type="EMBL" id="VTXL01000009">
    <property type="protein sequence ID" value="NOJ13453.1"/>
    <property type="molecule type" value="Genomic_DNA"/>
</dbReference>
<dbReference type="InterPro" id="IPR009506">
    <property type="entry name" value="YjiS-like"/>
</dbReference>
<dbReference type="Proteomes" id="UP000519158">
    <property type="component" value="Unassembled WGS sequence"/>
</dbReference>
<gene>
    <name evidence="2" type="ORF">F0234_11870</name>
</gene>
<evidence type="ECO:0000259" key="1">
    <source>
        <dbReference type="Pfam" id="PF06568"/>
    </source>
</evidence>